<sequence>MVIGRAALLVELLVCLACVCCATALGDGYRIILRRQDPARILLGNIMQFRFPEEKVQSPIAALQRIFVGVHVPVEVFHVNMTALSAHSLCSHLQDFNPGIKFCEEDGPITLDAPSPTPNDPMYGQQTNLQTIKAPTVWAGGQMGSAQVRVCIIDTGVDWQHPDLAGNLWMNQKEMHGPGATAANGYQNGIDDDNDGIVDNIYGANFNVNPPSADVLDQHGHGTFVAGVIGAVGNNAVGITGVNQVIQMIACRFMDANGNGSREQAIKCIDWCLGKDVHVLSNSWGEVPDSPSLQTAVAAAAGKGVLFVSSAGNDHSDNNITPHWPSNIGTDTTISVAALGRNGAIWPRSNYGNTTVDVAAPGDNVLSTYIGSSQYTTMTGTSVAVPHVTGTAALLIAQLQANGYNVSTMAPNKGYGSLVKTAITSTATPMGGGYTVNGALDAAAAMQKVLPLKPGSSSTTGGINAVTEDASGPSQPGPDWRGILGALQLGNSPDGAASLDSGAPSEAPATPHSSAPAPTLADSLRAAASDLARTLG</sequence>
<dbReference type="InterPro" id="IPR000209">
    <property type="entry name" value="Peptidase_S8/S53_dom"/>
</dbReference>
<feature type="domain" description="Peptidase S8/S53" evidence="9">
    <location>
        <begin position="147"/>
        <end position="430"/>
    </location>
</feature>
<dbReference type="PROSITE" id="PS00137">
    <property type="entry name" value="SUBTILASE_HIS"/>
    <property type="match status" value="1"/>
</dbReference>
<feature type="region of interest" description="Disordered" evidence="7">
    <location>
        <begin position="453"/>
        <end position="519"/>
    </location>
</feature>
<dbReference type="CDD" id="cd07473">
    <property type="entry name" value="Peptidases_S8_Subtilisin_like"/>
    <property type="match status" value="1"/>
</dbReference>
<keyword evidence="2 5" id="KW-0645">Protease</keyword>
<comment type="caution">
    <text evidence="10">The sequence shown here is derived from an EMBL/GenBank/DDBJ whole genome shotgun (WGS) entry which is preliminary data.</text>
</comment>
<evidence type="ECO:0000256" key="2">
    <source>
        <dbReference type="ARBA" id="ARBA00022670"/>
    </source>
</evidence>
<dbReference type="Proteomes" id="UP001314263">
    <property type="component" value="Unassembled WGS sequence"/>
</dbReference>
<evidence type="ECO:0000256" key="6">
    <source>
        <dbReference type="RuleBase" id="RU003355"/>
    </source>
</evidence>
<evidence type="ECO:0000256" key="5">
    <source>
        <dbReference type="PROSITE-ProRule" id="PRU01240"/>
    </source>
</evidence>
<comment type="similarity">
    <text evidence="1 5 6">Belongs to the peptidase S8 family.</text>
</comment>
<feature type="active site" description="Charge relay system" evidence="5">
    <location>
        <position position="154"/>
    </location>
</feature>
<keyword evidence="3 5" id="KW-0378">Hydrolase</keyword>
<name>A0AAV1II36_9CHLO</name>
<protein>
    <recommendedName>
        <fullName evidence="9">Peptidase S8/S53 domain-containing protein</fullName>
    </recommendedName>
</protein>
<evidence type="ECO:0000256" key="4">
    <source>
        <dbReference type="ARBA" id="ARBA00022825"/>
    </source>
</evidence>
<reference evidence="10 11" key="1">
    <citation type="submission" date="2023-10" db="EMBL/GenBank/DDBJ databases">
        <authorList>
            <person name="Maclean D."/>
            <person name="Macfadyen A."/>
        </authorList>
    </citation>
    <scope>NUCLEOTIDE SEQUENCE [LARGE SCALE GENOMIC DNA]</scope>
</reference>
<evidence type="ECO:0000256" key="7">
    <source>
        <dbReference type="SAM" id="MobiDB-lite"/>
    </source>
</evidence>
<dbReference type="InterPro" id="IPR023828">
    <property type="entry name" value="Peptidase_S8_Ser-AS"/>
</dbReference>
<dbReference type="PANTHER" id="PTHR43806:SF11">
    <property type="entry name" value="CEREVISIN-RELATED"/>
    <property type="match status" value="1"/>
</dbReference>
<evidence type="ECO:0000313" key="10">
    <source>
        <dbReference type="EMBL" id="CAK0786322.1"/>
    </source>
</evidence>
<proteinExistence type="inferred from homology"/>
<dbReference type="SUPFAM" id="SSF52743">
    <property type="entry name" value="Subtilisin-like"/>
    <property type="match status" value="1"/>
</dbReference>
<feature type="signal peptide" evidence="8">
    <location>
        <begin position="1"/>
        <end position="24"/>
    </location>
</feature>
<keyword evidence="11" id="KW-1185">Reference proteome</keyword>
<dbReference type="Gene3D" id="3.40.50.200">
    <property type="entry name" value="Peptidase S8/S53 domain"/>
    <property type="match status" value="1"/>
</dbReference>
<dbReference type="PROSITE" id="PS51892">
    <property type="entry name" value="SUBTILASE"/>
    <property type="match status" value="1"/>
</dbReference>
<dbReference type="InterPro" id="IPR034204">
    <property type="entry name" value="PfSUB1-like_cat_dom"/>
</dbReference>
<dbReference type="PANTHER" id="PTHR43806">
    <property type="entry name" value="PEPTIDASE S8"/>
    <property type="match status" value="1"/>
</dbReference>
<dbReference type="InterPro" id="IPR023827">
    <property type="entry name" value="Peptidase_S8_Asp-AS"/>
</dbReference>
<keyword evidence="8" id="KW-0732">Signal</keyword>
<feature type="compositionally biased region" description="Low complexity" evidence="7">
    <location>
        <begin position="503"/>
        <end position="519"/>
    </location>
</feature>
<dbReference type="EMBL" id="CAUYUE010000014">
    <property type="protein sequence ID" value="CAK0786322.1"/>
    <property type="molecule type" value="Genomic_DNA"/>
</dbReference>
<dbReference type="InterPro" id="IPR036852">
    <property type="entry name" value="Peptidase_S8/S53_dom_sf"/>
</dbReference>
<feature type="active site" description="Charge relay system" evidence="5">
    <location>
        <position position="382"/>
    </location>
</feature>
<feature type="chain" id="PRO_5043931470" description="Peptidase S8/S53 domain-containing protein" evidence="8">
    <location>
        <begin position="25"/>
        <end position="536"/>
    </location>
</feature>
<accession>A0AAV1II36</accession>
<gene>
    <name evidence="10" type="ORF">CVIRNUC_009535</name>
</gene>
<keyword evidence="4 5" id="KW-0720">Serine protease</keyword>
<feature type="active site" description="Charge relay system" evidence="5">
    <location>
        <position position="221"/>
    </location>
</feature>
<evidence type="ECO:0000256" key="1">
    <source>
        <dbReference type="ARBA" id="ARBA00011073"/>
    </source>
</evidence>
<dbReference type="PROSITE" id="PS00136">
    <property type="entry name" value="SUBTILASE_ASP"/>
    <property type="match status" value="1"/>
</dbReference>
<dbReference type="InterPro" id="IPR050131">
    <property type="entry name" value="Peptidase_S8_subtilisin-like"/>
</dbReference>
<evidence type="ECO:0000256" key="8">
    <source>
        <dbReference type="SAM" id="SignalP"/>
    </source>
</evidence>
<dbReference type="InterPro" id="IPR022398">
    <property type="entry name" value="Peptidase_S8_His-AS"/>
</dbReference>
<dbReference type="GO" id="GO:0006508">
    <property type="term" value="P:proteolysis"/>
    <property type="evidence" value="ECO:0007669"/>
    <property type="project" value="UniProtKB-KW"/>
</dbReference>
<dbReference type="PROSITE" id="PS00138">
    <property type="entry name" value="SUBTILASE_SER"/>
    <property type="match status" value="1"/>
</dbReference>
<dbReference type="PRINTS" id="PR00723">
    <property type="entry name" value="SUBTILISIN"/>
</dbReference>
<dbReference type="GO" id="GO:0004252">
    <property type="term" value="F:serine-type endopeptidase activity"/>
    <property type="evidence" value="ECO:0007669"/>
    <property type="project" value="UniProtKB-UniRule"/>
</dbReference>
<evidence type="ECO:0000313" key="11">
    <source>
        <dbReference type="Proteomes" id="UP001314263"/>
    </source>
</evidence>
<dbReference type="AlphaFoldDB" id="A0AAV1II36"/>
<dbReference type="Pfam" id="PF00082">
    <property type="entry name" value="Peptidase_S8"/>
    <property type="match status" value="1"/>
</dbReference>
<dbReference type="InterPro" id="IPR015500">
    <property type="entry name" value="Peptidase_S8_subtilisin-rel"/>
</dbReference>
<organism evidence="10 11">
    <name type="scientific">Coccomyxa viridis</name>
    <dbReference type="NCBI Taxonomy" id="1274662"/>
    <lineage>
        <taxon>Eukaryota</taxon>
        <taxon>Viridiplantae</taxon>
        <taxon>Chlorophyta</taxon>
        <taxon>core chlorophytes</taxon>
        <taxon>Trebouxiophyceae</taxon>
        <taxon>Trebouxiophyceae incertae sedis</taxon>
        <taxon>Coccomyxaceae</taxon>
        <taxon>Coccomyxa</taxon>
    </lineage>
</organism>
<evidence type="ECO:0000259" key="9">
    <source>
        <dbReference type="Pfam" id="PF00082"/>
    </source>
</evidence>
<evidence type="ECO:0000256" key="3">
    <source>
        <dbReference type="ARBA" id="ARBA00022801"/>
    </source>
</evidence>